<gene>
    <name evidence="2" type="ORF">SAMN04489718_3830</name>
</gene>
<keyword evidence="3" id="KW-1185">Reference proteome</keyword>
<dbReference type="EMBL" id="FNKO01000002">
    <property type="protein sequence ID" value="SDR15906.1"/>
    <property type="molecule type" value="Genomic_DNA"/>
</dbReference>
<dbReference type="PANTHER" id="PTHR42760">
    <property type="entry name" value="SHORT-CHAIN DEHYDROGENASES/REDUCTASES FAMILY MEMBER"/>
    <property type="match status" value="1"/>
</dbReference>
<dbReference type="STRING" id="995062.SAMN04489718_3830"/>
<evidence type="ECO:0000256" key="1">
    <source>
        <dbReference type="ARBA" id="ARBA00006484"/>
    </source>
</evidence>
<comment type="similarity">
    <text evidence="1">Belongs to the short-chain dehydrogenases/reductases (SDR) family.</text>
</comment>
<protein>
    <submittedName>
        <fullName evidence="2">NAD(P)-dependent dehydrogenase, short-chain alcohol dehydrogenase family</fullName>
    </submittedName>
</protein>
<dbReference type="GO" id="GO:0016616">
    <property type="term" value="F:oxidoreductase activity, acting on the CH-OH group of donors, NAD or NADP as acceptor"/>
    <property type="evidence" value="ECO:0007669"/>
    <property type="project" value="TreeGrafter"/>
</dbReference>
<proteinExistence type="inferred from homology"/>
<evidence type="ECO:0000313" key="2">
    <source>
        <dbReference type="EMBL" id="SDR15906.1"/>
    </source>
</evidence>
<dbReference type="InterPro" id="IPR002347">
    <property type="entry name" value="SDR_fam"/>
</dbReference>
<reference evidence="3" key="1">
    <citation type="submission" date="2016-10" db="EMBL/GenBank/DDBJ databases">
        <authorList>
            <person name="Varghese N."/>
            <person name="Submissions S."/>
        </authorList>
    </citation>
    <scope>NUCLEOTIDE SEQUENCE [LARGE SCALE GENOMIC DNA]</scope>
    <source>
        <strain evidence="3">DSM 45459</strain>
    </source>
</reference>
<dbReference type="AlphaFoldDB" id="A0A1H1GST4"/>
<accession>A0A1H1GST4</accession>
<dbReference type="Pfam" id="PF13561">
    <property type="entry name" value="adh_short_C2"/>
    <property type="match status" value="1"/>
</dbReference>
<dbReference type="Pfam" id="PF00106">
    <property type="entry name" value="adh_short"/>
    <property type="match status" value="1"/>
</dbReference>
<dbReference type="NCBIfam" id="NF005395">
    <property type="entry name" value="PRK06940.1"/>
    <property type="match status" value="1"/>
</dbReference>
<sequence>MNEEVLAVIGSGGMGRAVARRMGSGRRVLLADLDENALESAAESLRSDGHDVTARGVDVSSHESVAELARAAAELGPVTRLAHTAGLSPAQSSAEPILRVNLLGAALVLEAFESVIAPGGSAVVVSSMAGHMETSLDEQQEQALASTPAEELLRLPCAAPEVVTEPGRAYGLAKRANQLRVQRASVSWGGRGARVNSISPGVISTPMVQQELDSEQRGAVRAMLDASAAGRLGTSEDVAAAADFLLGPQASFVTGTDLLVDGGVVAAVRSGLLNGSDPG</sequence>
<dbReference type="SUPFAM" id="SSF51735">
    <property type="entry name" value="NAD(P)-binding Rossmann-fold domains"/>
    <property type="match status" value="1"/>
</dbReference>
<dbReference type="Proteomes" id="UP000199301">
    <property type="component" value="Unassembled WGS sequence"/>
</dbReference>
<name>A0A1H1GST4_9ACTN</name>
<organism evidence="2 3">
    <name type="scientific">Actinopolyspora saharensis</name>
    <dbReference type="NCBI Taxonomy" id="995062"/>
    <lineage>
        <taxon>Bacteria</taxon>
        <taxon>Bacillati</taxon>
        <taxon>Actinomycetota</taxon>
        <taxon>Actinomycetes</taxon>
        <taxon>Actinopolysporales</taxon>
        <taxon>Actinopolysporaceae</taxon>
        <taxon>Actinopolyspora</taxon>
    </lineage>
</organism>
<dbReference type="Gene3D" id="3.40.50.720">
    <property type="entry name" value="NAD(P)-binding Rossmann-like Domain"/>
    <property type="match status" value="1"/>
</dbReference>
<dbReference type="InterPro" id="IPR036291">
    <property type="entry name" value="NAD(P)-bd_dom_sf"/>
</dbReference>
<evidence type="ECO:0000313" key="3">
    <source>
        <dbReference type="Proteomes" id="UP000199301"/>
    </source>
</evidence>
<dbReference type="RefSeq" id="WP_092526347.1">
    <property type="nucleotide sequence ID" value="NZ_FNKO01000002.1"/>
</dbReference>
<dbReference type="OrthoDB" id="9803333at2"/>
<dbReference type="PRINTS" id="PR00081">
    <property type="entry name" value="GDHRDH"/>
</dbReference>